<dbReference type="InterPro" id="IPR002110">
    <property type="entry name" value="Ankyrin_rpt"/>
</dbReference>
<dbReference type="EMBL" id="JADCTT010000020">
    <property type="protein sequence ID" value="KAF9742590.1"/>
    <property type="molecule type" value="Genomic_DNA"/>
</dbReference>
<feature type="region of interest" description="Disordered" evidence="2">
    <location>
        <begin position="488"/>
        <end position="579"/>
    </location>
</feature>
<reference evidence="4" key="1">
    <citation type="submission" date="2020-10" db="EMBL/GenBank/DDBJ databases">
        <title>High-Quality Genome Resource of Clonostachys rosea strain S41 by Oxford Nanopore Long-Read Sequencing.</title>
        <authorList>
            <person name="Wang H."/>
        </authorList>
    </citation>
    <scope>NUCLEOTIDE SEQUENCE</scope>
    <source>
        <strain evidence="4">S41</strain>
    </source>
</reference>
<evidence type="ECO:0000259" key="3">
    <source>
        <dbReference type="Pfam" id="PF22939"/>
    </source>
</evidence>
<protein>
    <recommendedName>
        <fullName evidence="3">GPI inositol-deacylase winged helix domain-containing protein</fullName>
    </recommendedName>
</protein>
<dbReference type="PROSITE" id="PS50297">
    <property type="entry name" value="ANK_REP_REGION"/>
    <property type="match status" value="1"/>
</dbReference>
<name>A0A8H7N0C3_BIOOC</name>
<gene>
    <name evidence="4" type="ORF">IM811_009243</name>
</gene>
<dbReference type="AlphaFoldDB" id="A0A8H7N0C3"/>
<sequence length="653" mass="73370">MGLPHPRVIESDININKIKIHEATSSLPRTVDDAYERILSKSKNAGEAKELLYIIVAAVRPLTVAEMGLALALQNNRYSYQDLEVMPEARFRKYVTDLCGLFVTVKDSKIYLLHQTAKEFLVPKDDPGLRGDHDNRLMWKSSLRPPESHRILYKICIYHLSFSEFEFHPLHRSPGAGPNWEISRYLRDYIFLDYSATNRAAHFRASHLEDNEVINEILLRICSPSSRFQTWFRIYCASIQMDLPLGFTSLMIASYFGIERIVDSVEKIRQELLLSAAEKGHKPTIKRLLENGAAIEGVDSTGRTPLSGVIIEAMDSTGRTPLSYAAVNGHDAIVQLLVATSQVNVRRATIHEGELDFRENVIEPQSVGKLDTIDPHLVELDHHVQGSPLVPAGSDAGDATEMISEPVDAVIRPGLQDTYVDEFSQQLSDELQKLLMIEELPEGFYGFLLPESLRSFSRRLHGESTNRAQQEASAFVYRHTREIVKSVALTFPGKPHSQSSDNDILEKETGTSGPRATEIEGSPADAEYKKTLPPREPFNKDPIEVTQCVTSLDSRISSEPSSAVGDVESQNQSRDSPLPQIEDYRSFIETSHAYQRLLSSLKKHLQLDMPNPNLMHEIGASIRRKLLEDETMRKSSRIHAQSSVQMTFTAMGP</sequence>
<evidence type="ECO:0000256" key="1">
    <source>
        <dbReference type="PROSITE-ProRule" id="PRU00023"/>
    </source>
</evidence>
<evidence type="ECO:0000313" key="4">
    <source>
        <dbReference type="EMBL" id="KAF9742590.1"/>
    </source>
</evidence>
<comment type="caution">
    <text evidence="4">The sequence shown here is derived from an EMBL/GenBank/DDBJ whole genome shotgun (WGS) entry which is preliminary data.</text>
</comment>
<dbReference type="Gene3D" id="1.25.40.20">
    <property type="entry name" value="Ankyrin repeat-containing domain"/>
    <property type="match status" value="1"/>
</dbReference>
<feature type="repeat" description="ANK" evidence="1">
    <location>
        <begin position="317"/>
        <end position="338"/>
    </location>
</feature>
<feature type="compositionally biased region" description="Polar residues" evidence="2">
    <location>
        <begin position="547"/>
        <end position="561"/>
    </location>
</feature>
<evidence type="ECO:0000313" key="5">
    <source>
        <dbReference type="Proteomes" id="UP000616885"/>
    </source>
</evidence>
<organism evidence="4 5">
    <name type="scientific">Bionectria ochroleuca</name>
    <name type="common">Gliocladium roseum</name>
    <dbReference type="NCBI Taxonomy" id="29856"/>
    <lineage>
        <taxon>Eukaryota</taxon>
        <taxon>Fungi</taxon>
        <taxon>Dikarya</taxon>
        <taxon>Ascomycota</taxon>
        <taxon>Pezizomycotina</taxon>
        <taxon>Sordariomycetes</taxon>
        <taxon>Hypocreomycetidae</taxon>
        <taxon>Hypocreales</taxon>
        <taxon>Bionectriaceae</taxon>
        <taxon>Clonostachys</taxon>
    </lineage>
</organism>
<dbReference type="Pfam" id="PF12796">
    <property type="entry name" value="Ank_2"/>
    <property type="match status" value="1"/>
</dbReference>
<dbReference type="PROSITE" id="PS50088">
    <property type="entry name" value="ANK_REPEAT"/>
    <property type="match status" value="1"/>
</dbReference>
<dbReference type="SMART" id="SM00248">
    <property type="entry name" value="ANK"/>
    <property type="match status" value="2"/>
</dbReference>
<dbReference type="InterPro" id="IPR054471">
    <property type="entry name" value="GPIID_WHD"/>
</dbReference>
<dbReference type="SUPFAM" id="SSF48403">
    <property type="entry name" value="Ankyrin repeat"/>
    <property type="match status" value="1"/>
</dbReference>
<accession>A0A8H7N0C3</accession>
<evidence type="ECO:0000256" key="2">
    <source>
        <dbReference type="SAM" id="MobiDB-lite"/>
    </source>
</evidence>
<keyword evidence="1" id="KW-0040">ANK repeat</keyword>
<dbReference type="PANTHER" id="PTHR10039">
    <property type="entry name" value="AMELOGENIN"/>
    <property type="match status" value="1"/>
</dbReference>
<dbReference type="Pfam" id="PF22939">
    <property type="entry name" value="WHD_GPIID"/>
    <property type="match status" value="1"/>
</dbReference>
<dbReference type="InterPro" id="IPR036770">
    <property type="entry name" value="Ankyrin_rpt-contain_sf"/>
</dbReference>
<dbReference type="PANTHER" id="PTHR10039:SF14">
    <property type="entry name" value="NACHT DOMAIN-CONTAINING PROTEIN"/>
    <property type="match status" value="1"/>
</dbReference>
<feature type="domain" description="GPI inositol-deacylase winged helix" evidence="3">
    <location>
        <begin position="36"/>
        <end position="124"/>
    </location>
</feature>
<proteinExistence type="predicted"/>
<dbReference type="Proteomes" id="UP000616885">
    <property type="component" value="Unassembled WGS sequence"/>
</dbReference>